<keyword evidence="3" id="KW-0539">Nucleus</keyword>
<evidence type="ECO:0000256" key="3">
    <source>
        <dbReference type="ARBA" id="ARBA00023242"/>
    </source>
</evidence>
<dbReference type="GO" id="GO:0005634">
    <property type="term" value="C:nucleus"/>
    <property type="evidence" value="ECO:0007669"/>
    <property type="project" value="UniProtKB-SubCell"/>
</dbReference>
<dbReference type="AlphaFoldDB" id="A0AAE0ZKC9"/>
<dbReference type="GO" id="GO:0003677">
    <property type="term" value="F:DNA binding"/>
    <property type="evidence" value="ECO:0007669"/>
    <property type="project" value="UniProtKB-KW"/>
</dbReference>
<dbReference type="PANTHER" id="PTHR19303:SF73">
    <property type="entry name" value="PROTEIN PDC2"/>
    <property type="match status" value="1"/>
</dbReference>
<dbReference type="Pfam" id="PF03221">
    <property type="entry name" value="HTH_Tnp_Tc5"/>
    <property type="match status" value="1"/>
</dbReference>
<dbReference type="Pfam" id="PF03184">
    <property type="entry name" value="DDE_1"/>
    <property type="match status" value="1"/>
</dbReference>
<reference evidence="5" key="1">
    <citation type="journal article" date="2023" name="G3 (Bethesda)">
        <title>A reference genome for the long-term kleptoplast-retaining sea slug Elysia crispata morphotype clarki.</title>
        <authorList>
            <person name="Eastman K.E."/>
            <person name="Pendleton A.L."/>
            <person name="Shaikh M.A."/>
            <person name="Suttiyut T."/>
            <person name="Ogas R."/>
            <person name="Tomko P."/>
            <person name="Gavelis G."/>
            <person name="Widhalm J.R."/>
            <person name="Wisecaver J.H."/>
        </authorList>
    </citation>
    <scope>NUCLEOTIDE SEQUENCE</scope>
    <source>
        <strain evidence="5">ECLA1</strain>
    </source>
</reference>
<keyword evidence="2" id="KW-0238">DNA-binding</keyword>
<dbReference type="Gene3D" id="1.10.10.60">
    <property type="entry name" value="Homeodomain-like"/>
    <property type="match status" value="2"/>
</dbReference>
<gene>
    <name evidence="5" type="ORF">RRG08_036387</name>
</gene>
<dbReference type="SMART" id="SM00674">
    <property type="entry name" value="CENPB"/>
    <property type="match status" value="1"/>
</dbReference>
<name>A0AAE0ZKC9_9GAST</name>
<dbReference type="Proteomes" id="UP001283361">
    <property type="component" value="Unassembled WGS sequence"/>
</dbReference>
<evidence type="ECO:0000256" key="2">
    <source>
        <dbReference type="ARBA" id="ARBA00023125"/>
    </source>
</evidence>
<dbReference type="InterPro" id="IPR007889">
    <property type="entry name" value="HTH_Psq"/>
</dbReference>
<proteinExistence type="predicted"/>
<dbReference type="PANTHER" id="PTHR19303">
    <property type="entry name" value="TRANSPOSON"/>
    <property type="match status" value="1"/>
</dbReference>
<dbReference type="SUPFAM" id="SSF46689">
    <property type="entry name" value="Homeodomain-like"/>
    <property type="match status" value="2"/>
</dbReference>
<dbReference type="Pfam" id="PF04218">
    <property type="entry name" value="CENP-B_N"/>
    <property type="match status" value="1"/>
</dbReference>
<dbReference type="InterPro" id="IPR050863">
    <property type="entry name" value="CenT-Element_Derived"/>
</dbReference>
<dbReference type="InterPro" id="IPR006600">
    <property type="entry name" value="HTH_CenpB_DNA-bd_dom"/>
</dbReference>
<evidence type="ECO:0000313" key="5">
    <source>
        <dbReference type="EMBL" id="KAK3770785.1"/>
    </source>
</evidence>
<sequence length="331" mass="36940">MATGSASTPTLEKLTCRYCLAQECLTRRKLVKNLSIQTKLQLLADVDKKQGTKKEIAGKYGIPHNTLSTIVKNRAKLERPGLTAEFQPDRKRQRTTEKLDIDQALFLWFKQARAMSAPISNPVLTSQAELIASELGLTDFTASVGWIERFKRRHGIALKTVSGEAAAVDHTVTNAWKQHDLPSLLNEYGEDDIFNADETGIFYKCLPDKSLALKGEKCTGGKKAKERMTALVAANMSGKEKLPLVVIGKSLRPRCMKNVKNLPVDYTANKKAWMTSSIFENWLRKLDRKFVLQGRSVAMVVDNCPAHPHIDGLRSIKLVFLPPNTTSHLQP</sequence>
<dbReference type="PROSITE" id="PS51253">
    <property type="entry name" value="HTH_CENPB"/>
    <property type="match status" value="1"/>
</dbReference>
<evidence type="ECO:0000256" key="1">
    <source>
        <dbReference type="ARBA" id="ARBA00004123"/>
    </source>
</evidence>
<comment type="subcellular location">
    <subcellularLocation>
        <location evidence="1">Nucleus</location>
    </subcellularLocation>
</comment>
<dbReference type="InterPro" id="IPR009057">
    <property type="entry name" value="Homeodomain-like_sf"/>
</dbReference>
<organism evidence="5 6">
    <name type="scientific">Elysia crispata</name>
    <name type="common">lettuce slug</name>
    <dbReference type="NCBI Taxonomy" id="231223"/>
    <lineage>
        <taxon>Eukaryota</taxon>
        <taxon>Metazoa</taxon>
        <taxon>Spiralia</taxon>
        <taxon>Lophotrochozoa</taxon>
        <taxon>Mollusca</taxon>
        <taxon>Gastropoda</taxon>
        <taxon>Heterobranchia</taxon>
        <taxon>Euthyneura</taxon>
        <taxon>Panpulmonata</taxon>
        <taxon>Sacoglossa</taxon>
        <taxon>Placobranchoidea</taxon>
        <taxon>Plakobranchidae</taxon>
        <taxon>Elysia</taxon>
    </lineage>
</organism>
<comment type="caution">
    <text evidence="5">The sequence shown here is derived from an EMBL/GenBank/DDBJ whole genome shotgun (WGS) entry which is preliminary data.</text>
</comment>
<dbReference type="InterPro" id="IPR004875">
    <property type="entry name" value="DDE_SF_endonuclease_dom"/>
</dbReference>
<evidence type="ECO:0000259" key="4">
    <source>
        <dbReference type="PROSITE" id="PS51253"/>
    </source>
</evidence>
<feature type="domain" description="HTH CENPB-type" evidence="4">
    <location>
        <begin position="89"/>
        <end position="160"/>
    </location>
</feature>
<keyword evidence="6" id="KW-1185">Reference proteome</keyword>
<accession>A0AAE0ZKC9</accession>
<dbReference type="EMBL" id="JAWDGP010003786">
    <property type="protein sequence ID" value="KAK3770785.1"/>
    <property type="molecule type" value="Genomic_DNA"/>
</dbReference>
<evidence type="ECO:0000313" key="6">
    <source>
        <dbReference type="Proteomes" id="UP001283361"/>
    </source>
</evidence>
<protein>
    <recommendedName>
        <fullName evidence="4">HTH CENPB-type domain-containing protein</fullName>
    </recommendedName>
</protein>